<evidence type="ECO:0000313" key="1">
    <source>
        <dbReference type="EMBL" id="GAF74917.1"/>
    </source>
</evidence>
<protein>
    <submittedName>
        <fullName evidence="1">Uncharacterized protein</fullName>
    </submittedName>
</protein>
<organism evidence="1">
    <name type="scientific">marine sediment metagenome</name>
    <dbReference type="NCBI Taxonomy" id="412755"/>
    <lineage>
        <taxon>unclassified sequences</taxon>
        <taxon>metagenomes</taxon>
        <taxon>ecological metagenomes</taxon>
    </lineage>
</organism>
<dbReference type="EMBL" id="BARS01006873">
    <property type="protein sequence ID" value="GAF74917.1"/>
    <property type="molecule type" value="Genomic_DNA"/>
</dbReference>
<accession>X0SG87</accession>
<name>X0SG87_9ZZZZ</name>
<sequence>MQMFIHVLYNPEHTMVELQQLLVDAGMKFYRVDTMGKRLSDLKQMGLVVNAGNRHCNQTGRLAGTWITTRREYPDGDAKLVS</sequence>
<dbReference type="AlphaFoldDB" id="X0SG87"/>
<gene>
    <name evidence="1" type="ORF">S01H1_13319</name>
</gene>
<reference evidence="1" key="1">
    <citation type="journal article" date="2014" name="Front. Microbiol.">
        <title>High frequency of phylogenetically diverse reductive dehalogenase-homologous genes in deep subseafloor sedimentary metagenomes.</title>
        <authorList>
            <person name="Kawai M."/>
            <person name="Futagami T."/>
            <person name="Toyoda A."/>
            <person name="Takaki Y."/>
            <person name="Nishi S."/>
            <person name="Hori S."/>
            <person name="Arai W."/>
            <person name="Tsubouchi T."/>
            <person name="Morono Y."/>
            <person name="Uchiyama I."/>
            <person name="Ito T."/>
            <person name="Fujiyama A."/>
            <person name="Inagaki F."/>
            <person name="Takami H."/>
        </authorList>
    </citation>
    <scope>NUCLEOTIDE SEQUENCE</scope>
    <source>
        <strain evidence="1">Expedition CK06-06</strain>
    </source>
</reference>
<comment type="caution">
    <text evidence="1">The sequence shown here is derived from an EMBL/GenBank/DDBJ whole genome shotgun (WGS) entry which is preliminary data.</text>
</comment>
<proteinExistence type="predicted"/>